<organism evidence="3 4">
    <name type="scientific">Nocardia iowensis</name>
    <dbReference type="NCBI Taxonomy" id="204891"/>
    <lineage>
        <taxon>Bacteria</taxon>
        <taxon>Bacillati</taxon>
        <taxon>Actinomycetota</taxon>
        <taxon>Actinomycetes</taxon>
        <taxon>Mycobacteriales</taxon>
        <taxon>Nocardiaceae</taxon>
        <taxon>Nocardia</taxon>
    </lineage>
</organism>
<name>A0ABX8RN22_NOCIO</name>
<sequence length="125" mass="13648">MKVRNYTRGALAAFAIAVSAGLITAGPAGAATGDVIECSQKESYDEFKTCMGEAKKKQQESADKQRQAAEEEEKFKKEQAELYKPLCEQDIKSGDIDSSACQVLQESDFRIYMELVKKAPSGTPS</sequence>
<evidence type="ECO:0000313" key="4">
    <source>
        <dbReference type="Proteomes" id="UP000694257"/>
    </source>
</evidence>
<feature type="region of interest" description="Disordered" evidence="1">
    <location>
        <begin position="55"/>
        <end position="76"/>
    </location>
</feature>
<proteinExistence type="predicted"/>
<dbReference type="EMBL" id="CP078145">
    <property type="protein sequence ID" value="QXN90289.1"/>
    <property type="molecule type" value="Genomic_DNA"/>
</dbReference>
<keyword evidence="2" id="KW-0732">Signal</keyword>
<dbReference type="Proteomes" id="UP000694257">
    <property type="component" value="Chromosome"/>
</dbReference>
<dbReference type="RefSeq" id="WP_218471161.1">
    <property type="nucleotide sequence ID" value="NZ_BAABJN010000006.1"/>
</dbReference>
<feature type="chain" id="PRO_5046130831" evidence="2">
    <location>
        <begin position="31"/>
        <end position="125"/>
    </location>
</feature>
<reference evidence="3 4" key="1">
    <citation type="submission" date="2021-07" db="EMBL/GenBank/DDBJ databases">
        <title>Whole Genome Sequence of Nocardia Iowensis.</title>
        <authorList>
            <person name="Lamm A."/>
            <person name="Collins-Fairclough A.M."/>
            <person name="Bunk B."/>
            <person name="Sproer C."/>
        </authorList>
    </citation>
    <scope>NUCLEOTIDE SEQUENCE [LARGE SCALE GENOMIC DNA]</scope>
    <source>
        <strain evidence="3 4">NRRL 5646</strain>
    </source>
</reference>
<protein>
    <submittedName>
        <fullName evidence="3">Uncharacterized protein</fullName>
    </submittedName>
</protein>
<evidence type="ECO:0000313" key="3">
    <source>
        <dbReference type="EMBL" id="QXN90289.1"/>
    </source>
</evidence>
<evidence type="ECO:0000256" key="1">
    <source>
        <dbReference type="SAM" id="MobiDB-lite"/>
    </source>
</evidence>
<gene>
    <name evidence="3" type="ORF">KV110_33495</name>
</gene>
<feature type="signal peptide" evidence="2">
    <location>
        <begin position="1"/>
        <end position="30"/>
    </location>
</feature>
<keyword evidence="4" id="KW-1185">Reference proteome</keyword>
<evidence type="ECO:0000256" key="2">
    <source>
        <dbReference type="SAM" id="SignalP"/>
    </source>
</evidence>
<accession>A0ABX8RN22</accession>